<feature type="region of interest" description="Disordered" evidence="3">
    <location>
        <begin position="411"/>
        <end position="434"/>
    </location>
</feature>
<keyword evidence="6" id="KW-1185">Reference proteome</keyword>
<dbReference type="PANTHER" id="PTHR21220:SF0">
    <property type="entry name" value="DNA-DEPENDENT METALLOPROTEASE SPRTN"/>
    <property type="match status" value="1"/>
</dbReference>
<reference evidence="5 6" key="1">
    <citation type="journal article" date="2019" name="PLoS Biol.">
        <title>Sex chromosomes control vertical transmission of feminizing Wolbachia symbionts in an isopod.</title>
        <authorList>
            <person name="Becking T."/>
            <person name="Chebbi M.A."/>
            <person name="Giraud I."/>
            <person name="Moumen B."/>
            <person name="Laverre T."/>
            <person name="Caubet Y."/>
            <person name="Peccoud J."/>
            <person name="Gilbert C."/>
            <person name="Cordaux R."/>
        </authorList>
    </citation>
    <scope>NUCLEOTIDE SEQUENCE [LARGE SCALE GENOMIC DNA]</scope>
    <source>
        <strain evidence="5">ANa2</strain>
        <tissue evidence="5">Whole body excluding digestive tract and cuticle</tissue>
    </source>
</reference>
<dbReference type="PANTHER" id="PTHR21220">
    <property type="entry name" value="DNA-DEPENDENT METALLOPROTEASE SPRTN"/>
    <property type="match status" value="1"/>
</dbReference>
<feature type="region of interest" description="Disordered" evidence="3">
    <location>
        <begin position="267"/>
        <end position="299"/>
    </location>
</feature>
<comment type="subcellular location">
    <subcellularLocation>
        <location evidence="1">Nucleus</location>
    </subcellularLocation>
</comment>
<keyword evidence="2" id="KW-0539">Nucleus</keyword>
<organism evidence="5 6">
    <name type="scientific">Armadillidium nasatum</name>
    <dbReference type="NCBI Taxonomy" id="96803"/>
    <lineage>
        <taxon>Eukaryota</taxon>
        <taxon>Metazoa</taxon>
        <taxon>Ecdysozoa</taxon>
        <taxon>Arthropoda</taxon>
        <taxon>Crustacea</taxon>
        <taxon>Multicrustacea</taxon>
        <taxon>Malacostraca</taxon>
        <taxon>Eumalacostraca</taxon>
        <taxon>Peracarida</taxon>
        <taxon>Isopoda</taxon>
        <taxon>Oniscidea</taxon>
        <taxon>Crinocheta</taxon>
        <taxon>Armadillidiidae</taxon>
        <taxon>Armadillidium</taxon>
    </lineage>
</organism>
<evidence type="ECO:0000256" key="1">
    <source>
        <dbReference type="ARBA" id="ARBA00004123"/>
    </source>
</evidence>
<sequence length="434" mass="48709">MKCTRKLLHTWKMNYNIEEIDLSLAIQLQAQFEEELRVQRIKDEEKQKSLEIVGHKWNAKWMSLPEPEQEKLSVSLIDPCWEYLDPNPSIYDLFLTFNHQFFWGRLMGVEVKWSPRMTLCAGVCSYEGRGGLCSHEMIHAYLFVTHNNTDHDGHGPQFHTHMYRINKLAGTNISVYHSFHDEVNVYRQHIWQCDGPCRKRPPYFGLVKRSMNRPPSPRDLWWERHAQSCGGKYTKIREPEGYGQPKSKRKVKDESCKDIRSYFPTSVNKKPKSFSGNENAVSSKFPSSSKVGSDPPANQNIAAGVKRLDIANASNSSVHGFGGGNPQRSAGSGSFKGSAKGSFSSGNAMRNSGGSKTVVVGKKGKNRQVDSKNQDGNVSQPNETFASFSGRGYTLGIASSSGRSRLLEQFDQPVRKDNSSEVKSDLSCNANTEG</sequence>
<name>A0A5N5THS8_9CRUS</name>
<dbReference type="Pfam" id="PF10263">
    <property type="entry name" value="SprT-like"/>
    <property type="match status" value="1"/>
</dbReference>
<dbReference type="AlphaFoldDB" id="A0A5N5THS8"/>
<dbReference type="EMBL" id="SEYY01000936">
    <property type="protein sequence ID" value="KAB7506214.1"/>
    <property type="molecule type" value="Genomic_DNA"/>
</dbReference>
<feature type="compositionally biased region" description="Low complexity" evidence="3">
    <location>
        <begin position="329"/>
        <end position="361"/>
    </location>
</feature>
<dbReference type="SMART" id="SM00731">
    <property type="entry name" value="SprT"/>
    <property type="match status" value="1"/>
</dbReference>
<evidence type="ECO:0000313" key="5">
    <source>
        <dbReference type="EMBL" id="KAB7506214.1"/>
    </source>
</evidence>
<dbReference type="InterPro" id="IPR055220">
    <property type="entry name" value="SPRTN_ZBD"/>
</dbReference>
<feature type="region of interest" description="Disordered" evidence="3">
    <location>
        <begin position="317"/>
        <end position="385"/>
    </location>
</feature>
<dbReference type="Proteomes" id="UP000326759">
    <property type="component" value="Unassembled WGS sequence"/>
</dbReference>
<dbReference type="GO" id="GO:0004222">
    <property type="term" value="F:metalloendopeptidase activity"/>
    <property type="evidence" value="ECO:0007669"/>
    <property type="project" value="InterPro"/>
</dbReference>
<accession>A0A5N5THS8</accession>
<dbReference type="InterPro" id="IPR044245">
    <property type="entry name" value="Spartan"/>
</dbReference>
<proteinExistence type="predicted"/>
<dbReference type="GO" id="GO:0031593">
    <property type="term" value="F:polyubiquitin modification-dependent protein binding"/>
    <property type="evidence" value="ECO:0007669"/>
    <property type="project" value="TreeGrafter"/>
</dbReference>
<evidence type="ECO:0000256" key="2">
    <source>
        <dbReference type="ARBA" id="ARBA00023242"/>
    </source>
</evidence>
<dbReference type="GO" id="GO:0006974">
    <property type="term" value="P:DNA damage response"/>
    <property type="evidence" value="ECO:0007669"/>
    <property type="project" value="InterPro"/>
</dbReference>
<feature type="region of interest" description="Disordered" evidence="3">
    <location>
        <begin position="233"/>
        <end position="255"/>
    </location>
</feature>
<dbReference type="InterPro" id="IPR006640">
    <property type="entry name" value="SprT-like_domain"/>
</dbReference>
<protein>
    <submittedName>
        <fullName evidence="5">SprT-like domain-containing protein Spartan</fullName>
    </submittedName>
</protein>
<feature type="compositionally biased region" description="Low complexity" evidence="3">
    <location>
        <begin position="281"/>
        <end position="293"/>
    </location>
</feature>
<feature type="compositionally biased region" description="Polar residues" evidence="3">
    <location>
        <begin position="374"/>
        <end position="385"/>
    </location>
</feature>
<dbReference type="GO" id="GO:0005634">
    <property type="term" value="C:nucleus"/>
    <property type="evidence" value="ECO:0007669"/>
    <property type="project" value="UniProtKB-SubCell"/>
</dbReference>
<gene>
    <name evidence="5" type="primary">sprtn</name>
    <name evidence="5" type="ORF">Anas_03662</name>
</gene>
<evidence type="ECO:0000256" key="3">
    <source>
        <dbReference type="SAM" id="MobiDB-lite"/>
    </source>
</evidence>
<evidence type="ECO:0000313" key="6">
    <source>
        <dbReference type="Proteomes" id="UP000326759"/>
    </source>
</evidence>
<feature type="domain" description="SprT-like" evidence="4">
    <location>
        <begin position="88"/>
        <end position="236"/>
    </location>
</feature>
<comment type="caution">
    <text evidence="5">The sequence shown here is derived from an EMBL/GenBank/DDBJ whole genome shotgun (WGS) entry which is preliminary data.</text>
</comment>
<dbReference type="GO" id="GO:0003697">
    <property type="term" value="F:single-stranded DNA binding"/>
    <property type="evidence" value="ECO:0007669"/>
    <property type="project" value="InterPro"/>
</dbReference>
<dbReference type="Pfam" id="PF22934">
    <property type="entry name" value="SPRTN_ZBD"/>
    <property type="match status" value="1"/>
</dbReference>
<feature type="compositionally biased region" description="Basic and acidic residues" evidence="3">
    <location>
        <begin position="411"/>
        <end position="424"/>
    </location>
</feature>
<dbReference type="OrthoDB" id="5236983at2759"/>
<feature type="compositionally biased region" description="Polar residues" evidence="3">
    <location>
        <begin position="267"/>
        <end position="280"/>
    </location>
</feature>
<evidence type="ECO:0000259" key="4">
    <source>
        <dbReference type="SMART" id="SM00731"/>
    </source>
</evidence>